<dbReference type="Proteomes" id="UP000198372">
    <property type="component" value="Unassembled WGS sequence"/>
</dbReference>
<dbReference type="AlphaFoldDB" id="A0A238F480"/>
<evidence type="ECO:0000256" key="1">
    <source>
        <dbReference type="ARBA" id="ARBA00004127"/>
    </source>
</evidence>
<evidence type="ECO:0000256" key="5">
    <source>
        <dbReference type="SAM" id="MobiDB-lite"/>
    </source>
</evidence>
<name>A0A238F480_9BASI</name>
<dbReference type="InterPro" id="IPR052053">
    <property type="entry name" value="IM_YidH-like"/>
</dbReference>
<feature type="domain" description="DUF202" evidence="7">
    <location>
        <begin position="105"/>
        <end position="171"/>
    </location>
</feature>
<dbReference type="OrthoDB" id="5525680at2759"/>
<proteinExistence type="predicted"/>
<dbReference type="GO" id="GO:0012505">
    <property type="term" value="C:endomembrane system"/>
    <property type="evidence" value="ECO:0007669"/>
    <property type="project" value="UniProtKB-SubCell"/>
</dbReference>
<dbReference type="Pfam" id="PF02656">
    <property type="entry name" value="DUF202"/>
    <property type="match status" value="1"/>
</dbReference>
<feature type="transmembrane region" description="Helical" evidence="6">
    <location>
        <begin position="191"/>
        <end position="212"/>
    </location>
</feature>
<dbReference type="PANTHER" id="PTHR34187">
    <property type="entry name" value="FGR18P"/>
    <property type="match status" value="1"/>
</dbReference>
<evidence type="ECO:0000313" key="9">
    <source>
        <dbReference type="Proteomes" id="UP000198372"/>
    </source>
</evidence>
<feature type="region of interest" description="Disordered" evidence="5">
    <location>
        <begin position="39"/>
        <end position="80"/>
    </location>
</feature>
<keyword evidence="3 6" id="KW-1133">Transmembrane helix</keyword>
<evidence type="ECO:0000256" key="6">
    <source>
        <dbReference type="SAM" id="Phobius"/>
    </source>
</evidence>
<comment type="subcellular location">
    <subcellularLocation>
        <location evidence="1">Endomembrane system</location>
        <topology evidence="1">Multi-pass membrane protein</topology>
    </subcellularLocation>
</comment>
<feature type="region of interest" description="Disordered" evidence="5">
    <location>
        <begin position="1"/>
        <end position="22"/>
    </location>
</feature>
<evidence type="ECO:0000313" key="8">
    <source>
        <dbReference type="EMBL" id="SCV67847.1"/>
    </source>
</evidence>
<keyword evidence="2 6" id="KW-0812">Transmembrane</keyword>
<evidence type="ECO:0000259" key="7">
    <source>
        <dbReference type="Pfam" id="PF02656"/>
    </source>
</evidence>
<evidence type="ECO:0000256" key="2">
    <source>
        <dbReference type="ARBA" id="ARBA00022692"/>
    </source>
</evidence>
<accession>A0A238F480</accession>
<keyword evidence="4 6" id="KW-0472">Membrane</keyword>
<evidence type="ECO:0000256" key="3">
    <source>
        <dbReference type="ARBA" id="ARBA00022989"/>
    </source>
</evidence>
<dbReference type="InterPro" id="IPR003807">
    <property type="entry name" value="DUF202"/>
</dbReference>
<feature type="transmembrane region" description="Helical" evidence="6">
    <location>
        <begin position="113"/>
        <end position="134"/>
    </location>
</feature>
<gene>
    <name evidence="8" type="ORF">BQ2448_5458</name>
</gene>
<protein>
    <submittedName>
        <fullName evidence="8">BQ2448_5458 protein</fullName>
    </submittedName>
</protein>
<dbReference type="PANTHER" id="PTHR34187:SF3">
    <property type="entry name" value="DUF DOMAIN PROTEIN (AFU_ORTHOLOGUE AFUA_6G11150)"/>
    <property type="match status" value="1"/>
</dbReference>
<reference evidence="9" key="1">
    <citation type="submission" date="2016-09" db="EMBL/GenBank/DDBJ databases">
        <authorList>
            <person name="Jeantristanb JTB J.-T."/>
            <person name="Ricardo R."/>
        </authorList>
    </citation>
    <scope>NUCLEOTIDE SEQUENCE [LARGE SCALE GENOMIC DNA]</scope>
</reference>
<sequence>MSLSDAISAGVHSNSNTLSSDHETGHMLAHTWLAEPIASTSASRDRNEQAIASEDEDSDDSRSDRPRLGQAQDEEEDEHHRARYLCGVDKYYGGTRMVPNEGSTARERNFLSWIKLSSVLSIISAAILLHLSLGGQKEVPQFALNAAVPLSILFFIAAFSSLFVGVYDTFSVDDKYRRRAGFVYAGRASQLTTWAICGLALTSCIILVISGFSET</sequence>
<feature type="transmembrane region" description="Helical" evidence="6">
    <location>
        <begin position="146"/>
        <end position="170"/>
    </location>
</feature>
<feature type="compositionally biased region" description="Polar residues" evidence="5">
    <location>
        <begin position="1"/>
        <end position="19"/>
    </location>
</feature>
<dbReference type="EMBL" id="FMSP01000002">
    <property type="protein sequence ID" value="SCV67847.1"/>
    <property type="molecule type" value="Genomic_DNA"/>
</dbReference>
<evidence type="ECO:0000256" key="4">
    <source>
        <dbReference type="ARBA" id="ARBA00023136"/>
    </source>
</evidence>
<keyword evidence="9" id="KW-1185">Reference proteome</keyword>
<organism evidence="8 9">
    <name type="scientific">Microbotryum intermedium</name>
    <dbReference type="NCBI Taxonomy" id="269621"/>
    <lineage>
        <taxon>Eukaryota</taxon>
        <taxon>Fungi</taxon>
        <taxon>Dikarya</taxon>
        <taxon>Basidiomycota</taxon>
        <taxon>Pucciniomycotina</taxon>
        <taxon>Microbotryomycetes</taxon>
        <taxon>Microbotryales</taxon>
        <taxon>Microbotryaceae</taxon>
        <taxon>Microbotryum</taxon>
    </lineage>
</organism>